<dbReference type="SUPFAM" id="SSF81383">
    <property type="entry name" value="F-box domain"/>
    <property type="match status" value="1"/>
</dbReference>
<gene>
    <name evidence="2" type="ORF">NLI96_g4694</name>
</gene>
<keyword evidence="3" id="KW-1185">Reference proteome</keyword>
<reference evidence="2" key="1">
    <citation type="submission" date="2022-07" db="EMBL/GenBank/DDBJ databases">
        <title>Genome Sequence of Physisporinus lineatus.</title>
        <authorList>
            <person name="Buettner E."/>
        </authorList>
    </citation>
    <scope>NUCLEOTIDE SEQUENCE</scope>
    <source>
        <strain evidence="2">VT162</strain>
    </source>
</reference>
<dbReference type="Pfam" id="PF12937">
    <property type="entry name" value="F-box-like"/>
    <property type="match status" value="1"/>
</dbReference>
<organism evidence="2 3">
    <name type="scientific">Meripilus lineatus</name>
    <dbReference type="NCBI Taxonomy" id="2056292"/>
    <lineage>
        <taxon>Eukaryota</taxon>
        <taxon>Fungi</taxon>
        <taxon>Dikarya</taxon>
        <taxon>Basidiomycota</taxon>
        <taxon>Agaricomycotina</taxon>
        <taxon>Agaricomycetes</taxon>
        <taxon>Polyporales</taxon>
        <taxon>Meripilaceae</taxon>
        <taxon>Meripilus</taxon>
    </lineage>
</organism>
<dbReference type="InterPro" id="IPR032675">
    <property type="entry name" value="LRR_dom_sf"/>
</dbReference>
<sequence length="523" mass="59613">MVHACRKHTISSRDSKRKTIEIIDREIDAIDTTLRDISALIHSLRLEACCRRNTLLTVNNLPTEVLCHIFLAIGSSVRDKVSVSQTCSRWREVALKYPFMWTSLNLDEIAQQNLVPSIMKRSGGFPLQVKCTNWNYLRHTLCALELYRVQDLDITVDNYGSQLYQDWLHVRHAPVLSHLRIECKNEVTIPPLFAGKHPSLRELHLLNCRMPFARGNFRGLKILSIESIDLPDSKHGIDVDIIHVFRDCPELEEVVLEGCSCLDEDPHAEALGVVKLPLLRSMQLGLEARCIRRILSFISTPPSAVLKLHFYTDFKEPGDRSPFTSPNNPMATLFDNFRSFVVHGPRLEVFGFSDREFRFPTFEASFDIDDYARISRIITPIAKFFPMTNLQRLQVHKVPDEDVITLLKSAPTITRLDIRCEEEHQQLEDLTRGMHPTGIVQRLVHEVVRGSKPLCSRLRTLSLDSVFLGYGNNPLLWASSLNRANVSGISRCTGATRTWGSMKLFTCFNKITKQWSGLTPGMP</sequence>
<accession>A0AAD5YHR2</accession>
<protein>
    <recommendedName>
        <fullName evidence="1">F-box domain-containing protein</fullName>
    </recommendedName>
</protein>
<dbReference type="Gene3D" id="1.20.1280.50">
    <property type="match status" value="1"/>
</dbReference>
<dbReference type="PANTHER" id="PTHR38926">
    <property type="entry name" value="F-BOX DOMAIN CONTAINING PROTEIN, EXPRESSED"/>
    <property type="match status" value="1"/>
</dbReference>
<dbReference type="SUPFAM" id="SSF52047">
    <property type="entry name" value="RNI-like"/>
    <property type="match status" value="1"/>
</dbReference>
<dbReference type="Proteomes" id="UP001212997">
    <property type="component" value="Unassembled WGS sequence"/>
</dbReference>
<dbReference type="EMBL" id="JANAWD010000141">
    <property type="protein sequence ID" value="KAJ3485795.1"/>
    <property type="molecule type" value="Genomic_DNA"/>
</dbReference>
<dbReference type="InterPro" id="IPR001810">
    <property type="entry name" value="F-box_dom"/>
</dbReference>
<dbReference type="InterPro" id="IPR036047">
    <property type="entry name" value="F-box-like_dom_sf"/>
</dbReference>
<evidence type="ECO:0000259" key="1">
    <source>
        <dbReference type="Pfam" id="PF12937"/>
    </source>
</evidence>
<evidence type="ECO:0000313" key="2">
    <source>
        <dbReference type="EMBL" id="KAJ3485795.1"/>
    </source>
</evidence>
<dbReference type="AlphaFoldDB" id="A0AAD5YHR2"/>
<dbReference type="Gene3D" id="3.80.10.10">
    <property type="entry name" value="Ribonuclease Inhibitor"/>
    <property type="match status" value="1"/>
</dbReference>
<name>A0AAD5YHR2_9APHY</name>
<evidence type="ECO:0000313" key="3">
    <source>
        <dbReference type="Proteomes" id="UP001212997"/>
    </source>
</evidence>
<proteinExistence type="predicted"/>
<comment type="caution">
    <text evidence="2">The sequence shown here is derived from an EMBL/GenBank/DDBJ whole genome shotgun (WGS) entry which is preliminary data.</text>
</comment>
<dbReference type="PANTHER" id="PTHR38926:SF72">
    <property type="entry name" value="IM:7136021-RELATED"/>
    <property type="match status" value="1"/>
</dbReference>
<feature type="domain" description="F-box" evidence="1">
    <location>
        <begin position="59"/>
        <end position="106"/>
    </location>
</feature>